<organism evidence="3 4">
    <name type="scientific">Xenopus laevis</name>
    <name type="common">African clawed frog</name>
    <dbReference type="NCBI Taxonomy" id="8355"/>
    <lineage>
        <taxon>Eukaryota</taxon>
        <taxon>Metazoa</taxon>
        <taxon>Chordata</taxon>
        <taxon>Craniata</taxon>
        <taxon>Vertebrata</taxon>
        <taxon>Euteleostomi</taxon>
        <taxon>Amphibia</taxon>
        <taxon>Batrachia</taxon>
        <taxon>Anura</taxon>
        <taxon>Pipoidea</taxon>
        <taxon>Pipidae</taxon>
        <taxon>Xenopodinae</taxon>
        <taxon>Xenopus</taxon>
        <taxon>Xenopus</taxon>
    </lineage>
</organism>
<dbReference type="CDD" id="cd03590">
    <property type="entry name" value="CLECT_DC-SIGN_like"/>
    <property type="match status" value="1"/>
</dbReference>
<gene>
    <name evidence="4" type="primary">LOC108710353</name>
</gene>
<dbReference type="KEGG" id="xla:108710353"/>
<name>A0A1L8H2I3_XENLA</name>
<dbReference type="OrthoDB" id="2142683at2759"/>
<protein>
    <submittedName>
        <fullName evidence="4">Hepatic lectin</fullName>
    </submittedName>
</protein>
<evidence type="ECO:0000256" key="1">
    <source>
        <dbReference type="ARBA" id="ARBA00022734"/>
    </source>
</evidence>
<dbReference type="InterPro" id="IPR018378">
    <property type="entry name" value="C-type_lectin_CS"/>
</dbReference>
<dbReference type="InterPro" id="IPR033989">
    <property type="entry name" value="CD209-like_CTLD"/>
</dbReference>
<evidence type="ECO:0000313" key="4">
    <source>
        <dbReference type="RefSeq" id="XP_041443108.1"/>
    </source>
</evidence>
<keyword evidence="1" id="KW-0430">Lectin</keyword>
<dbReference type="AlphaFoldDB" id="A0A1L8H2I3"/>
<dbReference type="InterPro" id="IPR016187">
    <property type="entry name" value="CTDL_fold"/>
</dbReference>
<dbReference type="Pfam" id="PF00059">
    <property type="entry name" value="Lectin_C"/>
    <property type="match status" value="1"/>
</dbReference>
<evidence type="ECO:0000313" key="3">
    <source>
        <dbReference type="Proteomes" id="UP000186698"/>
    </source>
</evidence>
<dbReference type="InterPro" id="IPR050111">
    <property type="entry name" value="C-type_lectin/snaclec_domain"/>
</dbReference>
<sequence>MTNPTEQRDISNNLPKINKGKYQSHIYEVKFNMELSEPNEKMENPEQQIQENISSQCFRPLEKVKKQKRLLFFLVILLILTFIFLVILTSLVPIYYSVIIQQLKLSDEKKDNIESEIKTIKQTLDKEKANILSNMRNINPSLERPRCDSNWRAFDGSCYYIVRTEMYWAEAQGICKSKNSDLVVINSEKEQKFLESITGNSFFWIGLKRNGKRWKWVDGTLHQVADGFWMIEEPNNLGGDEDCVHMKMKKKWNDIACDARDKAICEKKMTHCV</sequence>
<dbReference type="PROSITE" id="PS00615">
    <property type="entry name" value="C_TYPE_LECTIN_1"/>
    <property type="match status" value="1"/>
</dbReference>
<dbReference type="GO" id="GO:0006955">
    <property type="term" value="P:immune response"/>
    <property type="evidence" value="ECO:0000318"/>
    <property type="project" value="GO_Central"/>
</dbReference>
<dbReference type="GO" id="GO:0009897">
    <property type="term" value="C:external side of plasma membrane"/>
    <property type="evidence" value="ECO:0000318"/>
    <property type="project" value="GO_Central"/>
</dbReference>
<dbReference type="GO" id="GO:0030246">
    <property type="term" value="F:carbohydrate binding"/>
    <property type="evidence" value="ECO:0000318"/>
    <property type="project" value="GO_Central"/>
</dbReference>
<accession>A0A1L8H2I3</accession>
<dbReference type="InterPro" id="IPR001304">
    <property type="entry name" value="C-type_lectin-like"/>
</dbReference>
<dbReference type="PaxDb" id="8355-A0A1L8H2I3"/>
<dbReference type="PANTHER" id="PTHR22803">
    <property type="entry name" value="MANNOSE, PHOSPHOLIPASE, LECTIN RECEPTOR RELATED"/>
    <property type="match status" value="1"/>
</dbReference>
<dbReference type="InterPro" id="IPR016186">
    <property type="entry name" value="C-type_lectin-like/link_sf"/>
</dbReference>
<dbReference type="SMART" id="SM00034">
    <property type="entry name" value="CLECT"/>
    <property type="match status" value="1"/>
</dbReference>
<evidence type="ECO:0000256" key="2">
    <source>
        <dbReference type="ARBA" id="ARBA00023157"/>
    </source>
</evidence>
<dbReference type="Gene3D" id="3.10.100.10">
    <property type="entry name" value="Mannose-Binding Protein A, subunit A"/>
    <property type="match status" value="1"/>
</dbReference>
<dbReference type="RefSeq" id="XP_041443108.1">
    <property type="nucleotide sequence ID" value="XM_041587174.1"/>
</dbReference>
<reference evidence="4" key="1">
    <citation type="submission" date="2025-08" db="UniProtKB">
        <authorList>
            <consortium name="RefSeq"/>
        </authorList>
    </citation>
    <scope>IDENTIFICATION</scope>
    <source>
        <strain evidence="4">J_2021</strain>
        <tissue evidence="4">Erythrocytes</tissue>
    </source>
</reference>
<dbReference type="PROSITE" id="PS50041">
    <property type="entry name" value="C_TYPE_LECTIN_2"/>
    <property type="match status" value="1"/>
</dbReference>
<keyword evidence="3" id="KW-1185">Reference proteome</keyword>
<dbReference type="GO" id="GO:0038187">
    <property type="term" value="F:pattern recognition receptor activity"/>
    <property type="evidence" value="ECO:0000318"/>
    <property type="project" value="GO_Central"/>
</dbReference>
<dbReference type="GeneID" id="108710353"/>
<proteinExistence type="predicted"/>
<keyword evidence="2" id="KW-1015">Disulfide bond</keyword>
<dbReference type="Proteomes" id="UP000186698">
    <property type="component" value="Chromosome 3L"/>
</dbReference>
<dbReference type="SUPFAM" id="SSF56436">
    <property type="entry name" value="C-type lectin-like"/>
    <property type="match status" value="1"/>
</dbReference>